<gene>
    <name evidence="4" type="ORF">M2412_003239</name>
</gene>
<dbReference type="Gene3D" id="3.90.25.10">
    <property type="entry name" value="UDP-galactose 4-epimerase, domain 1"/>
    <property type="match status" value="1"/>
</dbReference>
<dbReference type="RefSeq" id="WP_259261757.1">
    <property type="nucleotide sequence ID" value="NZ_JANUEK010000008.1"/>
</dbReference>
<accession>A0AAW5PNA9</accession>
<evidence type="ECO:0000256" key="2">
    <source>
        <dbReference type="ARBA" id="ARBA00007637"/>
    </source>
</evidence>
<comment type="caution">
    <text evidence="4">The sequence shown here is derived from an EMBL/GenBank/DDBJ whole genome shotgun (WGS) entry which is preliminary data.</text>
</comment>
<protein>
    <submittedName>
        <fullName evidence="4">Nucleoside-diphosphate-sugar epimerase</fullName>
    </submittedName>
</protein>
<dbReference type="Gene3D" id="3.40.50.720">
    <property type="entry name" value="NAD(P)-binding Rossmann-like Domain"/>
    <property type="match status" value="1"/>
</dbReference>
<dbReference type="PANTHER" id="PTHR43000">
    <property type="entry name" value="DTDP-D-GLUCOSE 4,6-DEHYDRATASE-RELATED"/>
    <property type="match status" value="1"/>
</dbReference>
<dbReference type="InterPro" id="IPR036291">
    <property type="entry name" value="NAD(P)-bd_dom_sf"/>
</dbReference>
<dbReference type="EMBL" id="JANUEK010000008">
    <property type="protein sequence ID" value="MCS4281223.1"/>
    <property type="molecule type" value="Genomic_DNA"/>
</dbReference>
<proteinExistence type="inferred from homology"/>
<dbReference type="InterPro" id="IPR001509">
    <property type="entry name" value="Epimerase_deHydtase"/>
</dbReference>
<dbReference type="Proteomes" id="UP001320691">
    <property type="component" value="Unassembled WGS sequence"/>
</dbReference>
<dbReference type="SUPFAM" id="SSF51735">
    <property type="entry name" value="NAD(P)-binding Rossmann-fold domains"/>
    <property type="match status" value="1"/>
</dbReference>
<evidence type="ECO:0000259" key="3">
    <source>
        <dbReference type="Pfam" id="PF01370"/>
    </source>
</evidence>
<organism evidence="4 5">
    <name type="scientific">Stenotrophomonas rhizophila</name>
    <dbReference type="NCBI Taxonomy" id="216778"/>
    <lineage>
        <taxon>Bacteria</taxon>
        <taxon>Pseudomonadati</taxon>
        <taxon>Pseudomonadota</taxon>
        <taxon>Gammaproteobacteria</taxon>
        <taxon>Lysobacterales</taxon>
        <taxon>Lysobacteraceae</taxon>
        <taxon>Stenotrophomonas</taxon>
    </lineage>
</organism>
<comment type="similarity">
    <text evidence="2">Belongs to the NAD(P)-dependent epimerase/dehydratase family.</text>
</comment>
<evidence type="ECO:0000313" key="5">
    <source>
        <dbReference type="Proteomes" id="UP001320691"/>
    </source>
</evidence>
<evidence type="ECO:0000256" key="1">
    <source>
        <dbReference type="ARBA" id="ARBA00005125"/>
    </source>
</evidence>
<dbReference type="Pfam" id="PF01370">
    <property type="entry name" value="Epimerase"/>
    <property type="match status" value="1"/>
</dbReference>
<evidence type="ECO:0000313" key="4">
    <source>
        <dbReference type="EMBL" id="MCS4281223.1"/>
    </source>
</evidence>
<dbReference type="AlphaFoldDB" id="A0AAW5PNA9"/>
<reference evidence="4" key="1">
    <citation type="submission" date="2022-08" db="EMBL/GenBank/DDBJ databases">
        <title>Genomic analyses of the natural microbiome of Caenorhabditis elegans.</title>
        <authorList>
            <person name="Samuel B."/>
        </authorList>
    </citation>
    <scope>NUCLEOTIDE SEQUENCE</scope>
    <source>
        <strain evidence="4">BIGb0277</strain>
    </source>
</reference>
<sequence>MVSRSDLAGKRVLITGAAGFTGRYVSRELLDQGCHLIGMGAGPAMEHGGQSSGLSAYVQADLRDEQSVARAVAESRPDIVVHLAAIAFIAHGAADDFYNVNLLGSRNLLQAIAEHAPGVERVLLASSANVYGNLSEGKLDERSRPAPANDYAVSKLAMEYMASLWTGKLPITVVRPFNYTGVGQSGNFLIPKIVSHFAQRKDEIELGNLDVSRDFGDVRAVARAYRFLLQSPAAVSRTVNVCTGVGHSLQEIISICTRLTGHSMTVRVNPAFVRANEVKVLLGDNTQLLELIGDWQAPTLEHTIEWMLAGE</sequence>
<name>A0AAW5PNA9_9GAMM</name>
<feature type="domain" description="NAD-dependent epimerase/dehydratase" evidence="3">
    <location>
        <begin position="12"/>
        <end position="242"/>
    </location>
</feature>
<comment type="pathway">
    <text evidence="1">Bacterial outer membrane biogenesis; LPS O-antigen biosynthesis.</text>
</comment>